<organism evidence="1 2">
    <name type="scientific">Aspergillus brunneoviolaceus CBS 621.78</name>
    <dbReference type="NCBI Taxonomy" id="1450534"/>
    <lineage>
        <taxon>Eukaryota</taxon>
        <taxon>Fungi</taxon>
        <taxon>Dikarya</taxon>
        <taxon>Ascomycota</taxon>
        <taxon>Pezizomycotina</taxon>
        <taxon>Eurotiomycetes</taxon>
        <taxon>Eurotiomycetidae</taxon>
        <taxon>Eurotiales</taxon>
        <taxon>Aspergillaceae</taxon>
        <taxon>Aspergillus</taxon>
        <taxon>Aspergillus subgen. Circumdati</taxon>
    </lineage>
</organism>
<dbReference type="EMBL" id="KZ825369">
    <property type="protein sequence ID" value="RAH42858.1"/>
    <property type="molecule type" value="Genomic_DNA"/>
</dbReference>
<name>A0ACD1G114_9EURO</name>
<gene>
    <name evidence="1" type="ORF">BO95DRAFT_445588</name>
</gene>
<proteinExistence type="predicted"/>
<accession>A0ACD1G114</accession>
<sequence length="56" mass="6585">MAYSHDRHVKEQSFQSQFGIPDLKECSRIGGLERNTKLESWEMVAETIRNRLYSIV</sequence>
<evidence type="ECO:0000313" key="1">
    <source>
        <dbReference type="EMBL" id="RAH42858.1"/>
    </source>
</evidence>
<dbReference type="Proteomes" id="UP000249057">
    <property type="component" value="Unassembled WGS sequence"/>
</dbReference>
<protein>
    <submittedName>
        <fullName evidence="1">Uncharacterized protein</fullName>
    </submittedName>
</protein>
<evidence type="ECO:0000313" key="2">
    <source>
        <dbReference type="Proteomes" id="UP000249057"/>
    </source>
</evidence>
<keyword evidence="2" id="KW-1185">Reference proteome</keyword>
<reference evidence="1" key="1">
    <citation type="submission" date="2018-02" db="EMBL/GenBank/DDBJ databases">
        <title>The genomes of Aspergillus section Nigri reveals drivers in fungal speciation.</title>
        <authorList>
            <consortium name="DOE Joint Genome Institute"/>
            <person name="Vesth T.C."/>
            <person name="Nybo J."/>
            <person name="Theobald S."/>
            <person name="Brandl J."/>
            <person name="Frisvad J.C."/>
            <person name="Nielsen K.F."/>
            <person name="Lyhne E.K."/>
            <person name="Kogle M.E."/>
            <person name="Kuo A."/>
            <person name="Riley R."/>
            <person name="Clum A."/>
            <person name="Nolan M."/>
            <person name="Lipzen A."/>
            <person name="Salamov A."/>
            <person name="Henrissat B."/>
            <person name="Wiebenga A."/>
            <person name="De vries R.P."/>
            <person name="Grigoriev I.V."/>
            <person name="Mortensen U.H."/>
            <person name="Andersen M.R."/>
            <person name="Baker S.E."/>
        </authorList>
    </citation>
    <scope>NUCLEOTIDE SEQUENCE</scope>
    <source>
        <strain evidence="1">CBS 621.78</strain>
    </source>
</reference>